<dbReference type="EMBL" id="MJUW02000047">
    <property type="protein sequence ID" value="OQD46227.1"/>
    <property type="molecule type" value="Genomic_DNA"/>
</dbReference>
<comment type="caution">
    <text evidence="1">The sequence shown here is derived from an EMBL/GenBank/DDBJ whole genome shotgun (WGS) entry which is preliminary data.</text>
</comment>
<evidence type="ECO:0000313" key="1">
    <source>
        <dbReference type="EMBL" id="OQD46227.1"/>
    </source>
</evidence>
<reference evidence="1 2" key="1">
    <citation type="journal article" date="2016" name="Genome Announc.">
        <title>Draft Genome Sequence of the Anaerobic Ammonium-Oxidizing Bacterium 'Candidatus Brocadia sp. 40'.</title>
        <authorList>
            <person name="Ali M."/>
            <person name="Haroon M.F."/>
            <person name="Narita Y."/>
            <person name="Zhang L."/>
            <person name="Rangel Shaw D."/>
            <person name="Okabe S."/>
            <person name="Saikaly P.E."/>
        </authorList>
    </citation>
    <scope>NUCLEOTIDE SEQUENCE [LARGE SCALE GENOMIC DNA]</scope>
    <source>
        <strain evidence="1 2">40</strain>
    </source>
</reference>
<keyword evidence="2" id="KW-1185">Reference proteome</keyword>
<sequence>TQIAQRQQAEILQMNAERNAGFFDTEIEKLDTWAEDVKSGMEIELKELDKEIKCRKTEAKKILNLEEKVTAHRQIKEMEKKRNTMRLNLYQTQDDVDNKKEQLIGEIEARLKQKIETTELFTVRWKVI</sequence>
<evidence type="ECO:0008006" key="3">
    <source>
        <dbReference type="Google" id="ProtNLM"/>
    </source>
</evidence>
<dbReference type="AlphaFoldDB" id="A0A1V6M1J0"/>
<evidence type="ECO:0000313" key="2">
    <source>
        <dbReference type="Proteomes" id="UP000242219"/>
    </source>
</evidence>
<dbReference type="Proteomes" id="UP000242219">
    <property type="component" value="Unassembled WGS sequence"/>
</dbReference>
<gene>
    <name evidence="1" type="ORF">BIY37_04340</name>
</gene>
<name>A0A1V6M1J0_9BACT</name>
<feature type="non-terminal residue" evidence="1">
    <location>
        <position position="1"/>
    </location>
</feature>
<proteinExistence type="predicted"/>
<protein>
    <recommendedName>
        <fullName evidence="3">DEAD/DEAH box helicase</fullName>
    </recommendedName>
</protein>
<accession>A0A1V6M1J0</accession>
<organism evidence="1 2">
    <name type="scientific">Candidatus Brocadia sapporoensis</name>
    <dbReference type="NCBI Taxonomy" id="392547"/>
    <lineage>
        <taxon>Bacteria</taxon>
        <taxon>Pseudomonadati</taxon>
        <taxon>Planctomycetota</taxon>
        <taxon>Candidatus Brocadiia</taxon>
        <taxon>Candidatus Brocadiales</taxon>
        <taxon>Candidatus Brocadiaceae</taxon>
        <taxon>Candidatus Brocadia</taxon>
    </lineage>
</organism>